<sequence length="689" mass="78334">MAPYRYLPLDASKNEIRMVHLQPGSYNEPIRVNIEHIPFQLFRDGSSPTDIEKGSRLELENLLESWSVFQTLEGRPIYFCSPTDGTPYTSWRSPNATSNKRKDDSFRDTAIVKKIPRFEAVSYTWGPSAPQFLIEVVDASIHLGTLSIGSNLHEILSHLRRPSTPRTLWIDAISLNQEDTFEKSAQLRRIGDVFISEDAKTALEALAHVGKQIEYSSDDYFLPSPDCTEPTWWTPETAIPLSQTTWTAIAQLIRCPYFERLWVIQEIQLAGAFIRCRHEMTSLPQLSSLSTPREQRFADYLSRSLQASDMRLLFEHASDCQCRDPRDKVFAILGLLPRSMNQGVQPQYILPVEDIYIQAFLAAIDVTRRLDLLNTSNWEGSMQNHPSWAPAFTQSIYERYTAPANTLAASFSAAKIRFESPDQLHVLGAHHGNIKAVTGIITTYKSSDYAAILELYSKHLPKISTADFLDAYVWCLCQGTLSDRWHDYSLTPSLKGAKDIIKQSWSGANEIAEIYRYWFAVVTRKQQPHRFFMTDQGCLGCGPPDIAPGDQVCVFLGYGCPIVLRSSYTAGDLTLKRFMRPVYIHGLMEGQALLGPLPDSWDLIIDHRIKKSRFSYYHRQSGGVALKDPRLEDLPSGWQEVDKEDEARLRFHVQHHRNKVTGEFINSDPRLLPEALEARGVQLNTFVLI</sequence>
<dbReference type="PANTHER" id="PTHR24148">
    <property type="entry name" value="ANKYRIN REPEAT DOMAIN-CONTAINING PROTEIN 39 HOMOLOG-RELATED"/>
    <property type="match status" value="1"/>
</dbReference>
<evidence type="ECO:0000313" key="2">
    <source>
        <dbReference type="EMBL" id="KAF1922013.1"/>
    </source>
</evidence>
<dbReference type="InterPro" id="IPR010730">
    <property type="entry name" value="HET"/>
</dbReference>
<organism evidence="2 3">
    <name type="scientific">Ampelomyces quisqualis</name>
    <name type="common">Powdery mildew agent</name>
    <dbReference type="NCBI Taxonomy" id="50730"/>
    <lineage>
        <taxon>Eukaryota</taxon>
        <taxon>Fungi</taxon>
        <taxon>Dikarya</taxon>
        <taxon>Ascomycota</taxon>
        <taxon>Pezizomycotina</taxon>
        <taxon>Dothideomycetes</taxon>
        <taxon>Pleosporomycetidae</taxon>
        <taxon>Pleosporales</taxon>
        <taxon>Pleosporineae</taxon>
        <taxon>Phaeosphaeriaceae</taxon>
        <taxon>Ampelomyces</taxon>
    </lineage>
</organism>
<evidence type="ECO:0000259" key="1">
    <source>
        <dbReference type="Pfam" id="PF06985"/>
    </source>
</evidence>
<dbReference type="PANTHER" id="PTHR24148:SF73">
    <property type="entry name" value="HET DOMAIN PROTEIN (AFU_ORTHOLOGUE AFUA_8G01020)"/>
    <property type="match status" value="1"/>
</dbReference>
<dbReference type="Proteomes" id="UP000800096">
    <property type="component" value="Unassembled WGS sequence"/>
</dbReference>
<proteinExistence type="predicted"/>
<feature type="domain" description="Heterokaryon incompatibility" evidence="1">
    <location>
        <begin position="118"/>
        <end position="266"/>
    </location>
</feature>
<evidence type="ECO:0000313" key="3">
    <source>
        <dbReference type="Proteomes" id="UP000800096"/>
    </source>
</evidence>
<accession>A0A6A5R2Y4</accession>
<dbReference type="Pfam" id="PF26639">
    <property type="entry name" value="Het-6_barrel"/>
    <property type="match status" value="1"/>
</dbReference>
<dbReference type="OrthoDB" id="4850726at2759"/>
<keyword evidence="3" id="KW-1185">Reference proteome</keyword>
<dbReference type="Pfam" id="PF06985">
    <property type="entry name" value="HET"/>
    <property type="match status" value="1"/>
</dbReference>
<gene>
    <name evidence="2" type="ORF">BDU57DRAFT_564311</name>
</gene>
<dbReference type="AlphaFoldDB" id="A0A6A5R2Y4"/>
<protein>
    <submittedName>
        <fullName evidence="2">Heterokaryon incompatibility protein-domain-containing protein</fullName>
    </submittedName>
</protein>
<name>A0A6A5R2Y4_AMPQU</name>
<dbReference type="InterPro" id="IPR052895">
    <property type="entry name" value="HetReg/Transcr_Mod"/>
</dbReference>
<reference evidence="2" key="1">
    <citation type="journal article" date="2020" name="Stud. Mycol.">
        <title>101 Dothideomycetes genomes: a test case for predicting lifestyles and emergence of pathogens.</title>
        <authorList>
            <person name="Haridas S."/>
            <person name="Albert R."/>
            <person name="Binder M."/>
            <person name="Bloem J."/>
            <person name="Labutti K."/>
            <person name="Salamov A."/>
            <person name="Andreopoulos B."/>
            <person name="Baker S."/>
            <person name="Barry K."/>
            <person name="Bills G."/>
            <person name="Bluhm B."/>
            <person name="Cannon C."/>
            <person name="Castanera R."/>
            <person name="Culley D."/>
            <person name="Daum C."/>
            <person name="Ezra D."/>
            <person name="Gonzalez J."/>
            <person name="Henrissat B."/>
            <person name="Kuo A."/>
            <person name="Liang C."/>
            <person name="Lipzen A."/>
            <person name="Lutzoni F."/>
            <person name="Magnuson J."/>
            <person name="Mondo S."/>
            <person name="Nolan M."/>
            <person name="Ohm R."/>
            <person name="Pangilinan J."/>
            <person name="Park H.-J."/>
            <person name="Ramirez L."/>
            <person name="Alfaro M."/>
            <person name="Sun H."/>
            <person name="Tritt A."/>
            <person name="Yoshinaga Y."/>
            <person name="Zwiers L.-H."/>
            <person name="Turgeon B."/>
            <person name="Goodwin S."/>
            <person name="Spatafora J."/>
            <person name="Crous P."/>
            <person name="Grigoriev I."/>
        </authorList>
    </citation>
    <scope>NUCLEOTIDE SEQUENCE</scope>
    <source>
        <strain evidence="2">HMLAC05119</strain>
    </source>
</reference>
<dbReference type="EMBL" id="ML979132">
    <property type="protein sequence ID" value="KAF1922013.1"/>
    <property type="molecule type" value="Genomic_DNA"/>
</dbReference>